<gene>
    <name evidence="2" type="ORF">LY60_01149</name>
</gene>
<dbReference type="AlphaFoldDB" id="A0A562JF18"/>
<reference evidence="2 3" key="1">
    <citation type="submission" date="2019-07" db="EMBL/GenBank/DDBJ databases">
        <title>Genomic Encyclopedia of Type Strains, Phase I: the one thousand microbial genomes (KMG-I) project.</title>
        <authorList>
            <person name="Kyrpides N."/>
        </authorList>
    </citation>
    <scope>NUCLEOTIDE SEQUENCE [LARGE SCALE GENOMIC DNA]</scope>
    <source>
        <strain evidence="2 3">DSM 13558</strain>
    </source>
</reference>
<dbReference type="Proteomes" id="UP000315343">
    <property type="component" value="Unassembled WGS sequence"/>
</dbReference>
<name>A0A562JF18_9FIRM</name>
<dbReference type="InterPro" id="IPR008537">
    <property type="entry name" value="DUF819"/>
</dbReference>
<dbReference type="PANTHER" id="PTHR34289">
    <property type="entry name" value="PROTEIN, PUTATIVE (DUF819)-RELATED"/>
    <property type="match status" value="1"/>
</dbReference>
<evidence type="ECO:0000313" key="2">
    <source>
        <dbReference type="EMBL" id="TWH81405.1"/>
    </source>
</evidence>
<keyword evidence="1" id="KW-1133">Transmembrane helix</keyword>
<organism evidence="2 3">
    <name type="scientific">Sedimentibacter saalensis</name>
    <dbReference type="NCBI Taxonomy" id="130788"/>
    <lineage>
        <taxon>Bacteria</taxon>
        <taxon>Bacillati</taxon>
        <taxon>Bacillota</taxon>
        <taxon>Tissierellia</taxon>
        <taxon>Sedimentibacter</taxon>
    </lineage>
</organism>
<keyword evidence="3" id="KW-1185">Reference proteome</keyword>
<feature type="transmembrane region" description="Helical" evidence="1">
    <location>
        <begin position="55"/>
        <end position="81"/>
    </location>
</feature>
<dbReference type="EMBL" id="VLKH01000003">
    <property type="protein sequence ID" value="TWH81405.1"/>
    <property type="molecule type" value="Genomic_DNA"/>
</dbReference>
<protein>
    <submittedName>
        <fullName evidence="2">Uncharacterized protein DUF819</fullName>
    </submittedName>
</protein>
<dbReference type="Pfam" id="PF05684">
    <property type="entry name" value="DUF819"/>
    <property type="match status" value="1"/>
</dbReference>
<accession>A0A562JF18</accession>
<evidence type="ECO:0000313" key="3">
    <source>
        <dbReference type="Proteomes" id="UP000315343"/>
    </source>
</evidence>
<sequence length="82" mass="8466">MLFCGIVVIVNMAVIFGFGKLLNYSVEEIIIASNANIGGPTTATAMAISKGWTDLVAPAMLVGVFGYGVGTYLGIIVGNLLL</sequence>
<keyword evidence="1" id="KW-0472">Membrane</keyword>
<keyword evidence="1" id="KW-0812">Transmembrane</keyword>
<evidence type="ECO:0000256" key="1">
    <source>
        <dbReference type="SAM" id="Phobius"/>
    </source>
</evidence>
<proteinExistence type="predicted"/>
<comment type="caution">
    <text evidence="2">The sequence shown here is derived from an EMBL/GenBank/DDBJ whole genome shotgun (WGS) entry which is preliminary data.</text>
</comment>
<dbReference type="PANTHER" id="PTHR34289:SF8">
    <property type="entry name" value="DUF819 DOMAIN-CONTAINING PROTEIN"/>
    <property type="match status" value="1"/>
</dbReference>